<evidence type="ECO:0000259" key="1">
    <source>
        <dbReference type="Pfam" id="PF02627"/>
    </source>
</evidence>
<dbReference type="InterPro" id="IPR004675">
    <property type="entry name" value="AhpD_core"/>
</dbReference>
<dbReference type="SUPFAM" id="SSF69118">
    <property type="entry name" value="AhpD-like"/>
    <property type="match status" value="1"/>
</dbReference>
<dbReference type="EMBL" id="CP037968">
    <property type="protein sequence ID" value="QYZ79538.1"/>
    <property type="molecule type" value="Genomic_DNA"/>
</dbReference>
<sequence length="113" mass="12489">MTDIRDYLTQVQQTNTEIAEFDPEVWETFLPMVRSISKAGAIPAKYKEIMMIALAVADHCPFCIAMHTRIAIEAGATRQEIMEGALTAVPMGGGPAMAYMRYVIDACNEFEAP</sequence>
<accession>A0A8G1A2J6</accession>
<dbReference type="AlphaFoldDB" id="A0A8G1A2J6"/>
<dbReference type="NCBIfam" id="TIGR00778">
    <property type="entry name" value="ahpD_dom"/>
    <property type="match status" value="1"/>
</dbReference>
<organism evidence="2 3">
    <name type="scientific">Methanofollis formosanus</name>
    <dbReference type="NCBI Taxonomy" id="299308"/>
    <lineage>
        <taxon>Archaea</taxon>
        <taxon>Methanobacteriati</taxon>
        <taxon>Methanobacteriota</taxon>
        <taxon>Stenosarchaea group</taxon>
        <taxon>Methanomicrobia</taxon>
        <taxon>Methanomicrobiales</taxon>
        <taxon>Methanomicrobiaceae</taxon>
        <taxon>Methanofollis</taxon>
    </lineage>
</organism>
<dbReference type="GO" id="GO:0051920">
    <property type="term" value="F:peroxiredoxin activity"/>
    <property type="evidence" value="ECO:0007669"/>
    <property type="project" value="InterPro"/>
</dbReference>
<dbReference type="Proteomes" id="UP000826709">
    <property type="component" value="Chromosome"/>
</dbReference>
<reference evidence="2" key="2">
    <citation type="submission" date="2019-03" db="EMBL/GenBank/DDBJ databases">
        <authorList>
            <person name="Chen S.-C."/>
            <person name="Wu S.-Y."/>
            <person name="Lai M.-C."/>
        </authorList>
    </citation>
    <scope>NUCLEOTIDE SEQUENCE</scope>
    <source>
        <strain evidence="2">ML15</strain>
    </source>
</reference>
<dbReference type="RefSeq" id="WP_220680845.1">
    <property type="nucleotide sequence ID" value="NZ_CP037968.1"/>
</dbReference>
<dbReference type="InterPro" id="IPR029032">
    <property type="entry name" value="AhpD-like"/>
</dbReference>
<dbReference type="KEGG" id="mfk:E2N92_08890"/>
<protein>
    <submittedName>
        <fullName evidence="2">Carboxymuconolactone decarboxylase family protein</fullName>
    </submittedName>
</protein>
<proteinExistence type="predicted"/>
<reference evidence="2" key="1">
    <citation type="journal article" date="2005" name="Int. J. Syst. Evol. Microbiol.">
        <title>Methanofollis formosanus sp. nov., isolated from a fish pond.</title>
        <authorList>
            <person name="Wu S.Y."/>
            <person name="Chen S.C."/>
            <person name="Lai M.C."/>
        </authorList>
    </citation>
    <scope>NUCLEOTIDE SEQUENCE</scope>
    <source>
        <strain evidence="2">ML15</strain>
    </source>
</reference>
<keyword evidence="3" id="KW-1185">Reference proteome</keyword>
<dbReference type="OrthoDB" id="111898at2157"/>
<dbReference type="Gene3D" id="1.20.1290.10">
    <property type="entry name" value="AhpD-like"/>
    <property type="match status" value="1"/>
</dbReference>
<dbReference type="PANTHER" id="PTHR33930">
    <property type="entry name" value="ALKYL HYDROPEROXIDE REDUCTASE AHPD"/>
    <property type="match status" value="1"/>
</dbReference>
<dbReference type="InterPro" id="IPR003779">
    <property type="entry name" value="CMD-like"/>
</dbReference>
<dbReference type="PANTHER" id="PTHR33930:SF2">
    <property type="entry name" value="BLR3452 PROTEIN"/>
    <property type="match status" value="1"/>
</dbReference>
<name>A0A8G1A2J6_9EURY</name>
<feature type="domain" description="Carboxymuconolactone decarboxylase-like" evidence="1">
    <location>
        <begin position="24"/>
        <end position="100"/>
    </location>
</feature>
<gene>
    <name evidence="2" type="ORF">E2N92_08890</name>
</gene>
<evidence type="ECO:0000313" key="2">
    <source>
        <dbReference type="EMBL" id="QYZ79538.1"/>
    </source>
</evidence>
<dbReference type="Pfam" id="PF02627">
    <property type="entry name" value="CMD"/>
    <property type="match status" value="1"/>
</dbReference>
<evidence type="ECO:0000313" key="3">
    <source>
        <dbReference type="Proteomes" id="UP000826709"/>
    </source>
</evidence>